<dbReference type="OrthoDB" id="1680906at2"/>
<dbReference type="EMBL" id="ADGP01000008">
    <property type="protein sequence ID" value="EFD94615.1"/>
    <property type="molecule type" value="Genomic_DNA"/>
</dbReference>
<dbReference type="eggNOG" id="COG4506">
    <property type="taxonomic scope" value="Bacteria"/>
</dbReference>
<gene>
    <name evidence="1" type="ORF">HMPREF0889_0031</name>
    <name evidence="2" type="ORF">HMPREF1039_0797</name>
</gene>
<evidence type="ECO:0008006" key="5">
    <source>
        <dbReference type="Google" id="ProtNLM"/>
    </source>
</evidence>
<sequence length="143" mass="16516">MLKPVVVKIHSIQQDEIGKKTEFELVSTGTAHVQGDTQYIRYDERMMSEMDGVNTLVKVFPDQSISLVRTGKIHQHHDFRKGQEEDSIYALEDGDFQLHTKVYECQVDMQDGIGTIHLEYNLSLEGMFYNYTKLTITVQEDRA</sequence>
<dbReference type="RefSeq" id="WP_007390332.1">
    <property type="nucleotide sequence ID" value="NZ_ADGP01000008.1"/>
</dbReference>
<evidence type="ECO:0000313" key="2">
    <source>
        <dbReference type="EMBL" id="EGL42325.1"/>
    </source>
</evidence>
<reference evidence="3" key="1">
    <citation type="submission" date="2009-12" db="EMBL/GenBank/DDBJ databases">
        <title>Sequence of Clostridiales genomosp. BVAB3 str. UPII9-5.</title>
        <authorList>
            <person name="Madupu R."/>
            <person name="Durkin A.S."/>
            <person name="Torralba M."/>
            <person name="Methe B."/>
            <person name="Sutton G.G."/>
            <person name="Strausberg R.L."/>
            <person name="Nelson K.E."/>
        </authorList>
    </citation>
    <scope>NUCLEOTIDE SEQUENCE [LARGE SCALE GENOMIC DNA]</scope>
    <source>
        <strain evidence="3">28L</strain>
    </source>
</reference>
<dbReference type="EMBL" id="AFIJ01000004">
    <property type="protein sequence ID" value="EGL42325.1"/>
    <property type="molecule type" value="Genomic_DNA"/>
</dbReference>
<dbReference type="Pfam" id="PF09148">
    <property type="entry name" value="DUF1934"/>
    <property type="match status" value="1"/>
</dbReference>
<keyword evidence="4" id="KW-1185">Reference proteome</keyword>
<dbReference type="STRING" id="699218.HMPREF0889_0031"/>
<dbReference type="Proteomes" id="UP000003242">
    <property type="component" value="Unassembled WGS sequence"/>
</dbReference>
<evidence type="ECO:0000313" key="1">
    <source>
        <dbReference type="EMBL" id="EFD94615.1"/>
    </source>
</evidence>
<dbReference type="Proteomes" id="UP000004018">
    <property type="component" value="Unassembled WGS sequence"/>
</dbReference>
<dbReference type="InterPro" id="IPR015231">
    <property type="entry name" value="DUF1934"/>
</dbReference>
<reference evidence="2 4" key="3">
    <citation type="submission" date="2011-04" db="EMBL/GenBank/DDBJ databases">
        <authorList>
            <person name="Harkins D.M."/>
            <person name="Madupu R."/>
            <person name="Durkin A.S."/>
            <person name="Torralba M."/>
            <person name="Methe B."/>
            <person name="Sutton G.G."/>
            <person name="Nelson K.E."/>
        </authorList>
    </citation>
    <scope>NUCLEOTIDE SEQUENCE [LARGE SCALE GENOMIC DNA]</scope>
    <source>
        <strain evidence="2 4">UPII 199-6</strain>
    </source>
</reference>
<proteinExistence type="predicted"/>
<dbReference type="SUPFAM" id="SSF50814">
    <property type="entry name" value="Lipocalins"/>
    <property type="match status" value="1"/>
</dbReference>
<name>D3LT45_9FIRM</name>
<dbReference type="AlphaFoldDB" id="D3LT45"/>
<evidence type="ECO:0000313" key="4">
    <source>
        <dbReference type="Proteomes" id="UP000004018"/>
    </source>
</evidence>
<comment type="caution">
    <text evidence="1">The sequence shown here is derived from an EMBL/GenBank/DDBJ whole genome shotgun (WGS) entry which is preliminary data.</text>
</comment>
<protein>
    <recommendedName>
        <fullName evidence="5">DUF1934 domain-containing protein</fullName>
    </recommendedName>
</protein>
<dbReference type="InterPro" id="IPR012674">
    <property type="entry name" value="Calycin"/>
</dbReference>
<dbReference type="Gene3D" id="2.40.128.20">
    <property type="match status" value="1"/>
</dbReference>
<accession>D3LT45</accession>
<reference evidence="1" key="2">
    <citation type="submission" date="2009-12" db="EMBL/GenBank/DDBJ databases">
        <authorList>
            <person name="Madupu R."/>
            <person name="Durkin A.S."/>
            <person name="Torralba M."/>
            <person name="Methe B."/>
            <person name="Sutton G.G."/>
            <person name="Strausberg R.L."/>
            <person name="Nelson K.E."/>
        </authorList>
    </citation>
    <scope>NUCLEOTIDE SEQUENCE</scope>
    <source>
        <strain evidence="1">28L</strain>
    </source>
</reference>
<organism evidence="1 3">
    <name type="scientific">Megasphaera lornae</name>
    <dbReference type="NCBI Taxonomy" id="1000568"/>
    <lineage>
        <taxon>Bacteria</taxon>
        <taxon>Bacillati</taxon>
        <taxon>Bacillota</taxon>
        <taxon>Negativicutes</taxon>
        <taxon>Veillonellales</taxon>
        <taxon>Veillonellaceae</taxon>
        <taxon>Megasphaera</taxon>
    </lineage>
</organism>
<evidence type="ECO:0000313" key="3">
    <source>
        <dbReference type="Proteomes" id="UP000003242"/>
    </source>
</evidence>